<sequence>MEGPHFVQLFGRAHADLFYLARFIAYLVKKDKRAVWNRIAKLTTGGRYNQIGVFKELFCVSVCHGNLFLKGY</sequence>
<name>A0A5K7SGQ6_9BACT</name>
<dbReference type="EMBL" id="AP018694">
    <property type="protein sequence ID" value="BBE20414.1"/>
    <property type="molecule type" value="Genomic_DNA"/>
</dbReference>
<keyword evidence="2" id="KW-1185">Reference proteome</keyword>
<gene>
    <name evidence="1" type="ORF">AQPE_4606</name>
</gene>
<accession>A0A5K7SGQ6</accession>
<dbReference type="KEGG" id="anf:AQPE_4606"/>
<evidence type="ECO:0000313" key="1">
    <source>
        <dbReference type="EMBL" id="BBE20414.1"/>
    </source>
</evidence>
<reference evidence="1" key="1">
    <citation type="journal article" date="2020" name="Int. J. Syst. Evol. Microbiol.">
        <title>Aquipluma nitroreducens gen. nov. sp. nov., a novel facultatively anaerobic bacterium isolated from a freshwater lake.</title>
        <authorList>
            <person name="Watanabe M."/>
            <person name="Kojima H."/>
            <person name="Fukui M."/>
        </authorList>
    </citation>
    <scope>NUCLEOTIDE SEQUENCE</scope>
    <source>
        <strain evidence="1">MeG22</strain>
    </source>
</reference>
<proteinExistence type="predicted"/>
<organism evidence="1 2">
    <name type="scientific">Aquipluma nitroreducens</name>
    <dbReference type="NCBI Taxonomy" id="2010828"/>
    <lineage>
        <taxon>Bacteria</taxon>
        <taxon>Pseudomonadati</taxon>
        <taxon>Bacteroidota</taxon>
        <taxon>Bacteroidia</taxon>
        <taxon>Marinilabiliales</taxon>
        <taxon>Prolixibacteraceae</taxon>
        <taxon>Aquipluma</taxon>
    </lineage>
</organism>
<dbReference type="Proteomes" id="UP001193389">
    <property type="component" value="Chromosome"/>
</dbReference>
<protein>
    <submittedName>
        <fullName evidence="1">Uncharacterized protein</fullName>
    </submittedName>
</protein>
<dbReference type="AlphaFoldDB" id="A0A5K7SGQ6"/>
<evidence type="ECO:0000313" key="2">
    <source>
        <dbReference type="Proteomes" id="UP001193389"/>
    </source>
</evidence>